<sequence>MFDPARRLRLHAERRAGALDYTARWISLCGFPRIECMTDQTLQRAKRIVADETGAPPAIEFTEVRKRYGERTVVGGLSFDVRPGECFGLLGPNGAGKTTTLKMLLGITSPDGGAIRLVGEPVPARARFARERVGVVPQFDNLDPDFTVRENLLVFGRYFGLRGARMDALVPSLLEFARLESKADARVGELSGGMKRRLTLARALVNDPDVLVMDEPTTGLDPQARHLIWERLRSLLARGKTILLTTHFMEEAERLCDRLCVIEEGRKIAEGRPHDLIESVIGSDVIEIYGPDPQALAAELAPFVERMEVSGETLFCYVDDPQPVHVRVKGRADVRYLHRPANLEDVFLRLTGREMVD</sequence>
<keyword evidence="7" id="KW-0547">Nucleotide-binding</keyword>
<dbReference type="InterPro" id="IPR003593">
    <property type="entry name" value="AAA+_ATPase"/>
</dbReference>
<keyword evidence="3" id="KW-0813">Transport</keyword>
<gene>
    <name evidence="12" type="ORF">AWB75_02840</name>
</gene>
<protein>
    <submittedName>
        <fullName evidence="12">Nodulation ABC transporter NodI</fullName>
    </submittedName>
</protein>
<evidence type="ECO:0000256" key="5">
    <source>
        <dbReference type="ARBA" id="ARBA00022475"/>
    </source>
</evidence>
<evidence type="ECO:0000256" key="7">
    <source>
        <dbReference type="ARBA" id="ARBA00022741"/>
    </source>
</evidence>
<evidence type="ECO:0000256" key="9">
    <source>
        <dbReference type="ARBA" id="ARBA00022967"/>
    </source>
</evidence>
<dbReference type="PROSITE" id="PS00211">
    <property type="entry name" value="ABC_TRANSPORTER_1"/>
    <property type="match status" value="1"/>
</dbReference>
<dbReference type="CDD" id="cd03263">
    <property type="entry name" value="ABC_subfamily_A"/>
    <property type="match status" value="1"/>
</dbReference>
<evidence type="ECO:0000313" key="13">
    <source>
        <dbReference type="Proteomes" id="UP000054870"/>
    </source>
</evidence>
<evidence type="ECO:0000259" key="11">
    <source>
        <dbReference type="PROSITE" id="PS50893"/>
    </source>
</evidence>
<accession>A0A158B0U8</accession>
<dbReference type="GO" id="GO:0016887">
    <property type="term" value="F:ATP hydrolysis activity"/>
    <property type="evidence" value="ECO:0007669"/>
    <property type="project" value="InterPro"/>
</dbReference>
<dbReference type="PROSITE" id="PS50893">
    <property type="entry name" value="ABC_TRANSPORTER_2"/>
    <property type="match status" value="1"/>
</dbReference>
<evidence type="ECO:0000256" key="10">
    <source>
        <dbReference type="ARBA" id="ARBA00023136"/>
    </source>
</evidence>
<evidence type="ECO:0000313" key="12">
    <source>
        <dbReference type="EMBL" id="SAK63540.1"/>
    </source>
</evidence>
<comment type="caution">
    <text evidence="12">The sequence shown here is derived from an EMBL/GenBank/DDBJ whole genome shotgun (WGS) entry which is preliminary data.</text>
</comment>
<dbReference type="SUPFAM" id="SSF52540">
    <property type="entry name" value="P-loop containing nucleoside triphosphate hydrolases"/>
    <property type="match status" value="1"/>
</dbReference>
<dbReference type="NCBIfam" id="TIGR01288">
    <property type="entry name" value="nodI"/>
    <property type="match status" value="1"/>
</dbReference>
<evidence type="ECO:0000256" key="2">
    <source>
        <dbReference type="ARBA" id="ARBA00005417"/>
    </source>
</evidence>
<dbReference type="PANTHER" id="PTHR42711:SF5">
    <property type="entry name" value="ABC TRANSPORTER ATP-BINDING PROTEIN NATA"/>
    <property type="match status" value="1"/>
</dbReference>
<dbReference type="GO" id="GO:0005524">
    <property type="term" value="F:ATP binding"/>
    <property type="evidence" value="ECO:0007669"/>
    <property type="project" value="UniProtKB-KW"/>
</dbReference>
<dbReference type="FunFam" id="3.40.50.300:FF:000589">
    <property type="entry name" value="ABC transporter, ATP-binding subunit"/>
    <property type="match status" value="1"/>
</dbReference>
<keyword evidence="13" id="KW-1185">Reference proteome</keyword>
<keyword evidence="5" id="KW-1003">Cell membrane</keyword>
<feature type="domain" description="ABC transporter" evidence="11">
    <location>
        <begin position="59"/>
        <end position="289"/>
    </location>
</feature>
<dbReference type="InterPro" id="IPR017871">
    <property type="entry name" value="ABC_transporter-like_CS"/>
</dbReference>
<evidence type="ECO:0000256" key="4">
    <source>
        <dbReference type="ARBA" id="ARBA00022458"/>
    </source>
</evidence>
<dbReference type="GO" id="GO:0005886">
    <property type="term" value="C:plasma membrane"/>
    <property type="evidence" value="ECO:0007669"/>
    <property type="project" value="UniProtKB-SubCell"/>
</dbReference>
<dbReference type="NCBIfam" id="NF010060">
    <property type="entry name" value="PRK13537.1"/>
    <property type="match status" value="1"/>
</dbReference>
<proteinExistence type="inferred from homology"/>
<dbReference type="GO" id="GO:0022857">
    <property type="term" value="F:transmembrane transporter activity"/>
    <property type="evidence" value="ECO:0007669"/>
    <property type="project" value="InterPro"/>
</dbReference>
<dbReference type="Pfam" id="PF00005">
    <property type="entry name" value="ABC_tran"/>
    <property type="match status" value="1"/>
</dbReference>
<dbReference type="Gene3D" id="3.40.50.300">
    <property type="entry name" value="P-loop containing nucleotide triphosphate hydrolases"/>
    <property type="match status" value="1"/>
</dbReference>
<name>A0A158B0U8_9BURK</name>
<dbReference type="InterPro" id="IPR050763">
    <property type="entry name" value="ABC_transporter_ATP-binding"/>
</dbReference>
<comment type="similarity">
    <text evidence="2">Belongs to the ABC transporter superfamily.</text>
</comment>
<dbReference type="AlphaFoldDB" id="A0A158B0U8"/>
<organism evidence="12 13">
    <name type="scientific">Caballeronia catudaia</name>
    <dbReference type="NCBI Taxonomy" id="1777136"/>
    <lineage>
        <taxon>Bacteria</taxon>
        <taxon>Pseudomonadati</taxon>
        <taxon>Pseudomonadota</taxon>
        <taxon>Betaproteobacteria</taxon>
        <taxon>Burkholderiales</taxon>
        <taxon>Burkholderiaceae</taxon>
        <taxon>Caballeronia</taxon>
    </lineage>
</organism>
<keyword evidence="4" id="KW-0536">Nodulation</keyword>
<dbReference type="InterPro" id="IPR005978">
    <property type="entry name" value="ABC_transptNodI"/>
</dbReference>
<dbReference type="Proteomes" id="UP000054870">
    <property type="component" value="Unassembled WGS sequence"/>
</dbReference>
<evidence type="ECO:0000256" key="1">
    <source>
        <dbReference type="ARBA" id="ARBA00004236"/>
    </source>
</evidence>
<evidence type="ECO:0000256" key="3">
    <source>
        <dbReference type="ARBA" id="ARBA00022448"/>
    </source>
</evidence>
<evidence type="ECO:0000256" key="8">
    <source>
        <dbReference type="ARBA" id="ARBA00022840"/>
    </source>
</evidence>
<dbReference type="EMBL" id="FCOF02000010">
    <property type="protein sequence ID" value="SAK63540.1"/>
    <property type="molecule type" value="Genomic_DNA"/>
</dbReference>
<evidence type="ECO:0000256" key="6">
    <source>
        <dbReference type="ARBA" id="ARBA00022519"/>
    </source>
</evidence>
<keyword evidence="9" id="KW-1278">Translocase</keyword>
<keyword evidence="8" id="KW-0067">ATP-binding</keyword>
<dbReference type="SMART" id="SM00382">
    <property type="entry name" value="AAA"/>
    <property type="match status" value="1"/>
</dbReference>
<dbReference type="InterPro" id="IPR003439">
    <property type="entry name" value="ABC_transporter-like_ATP-bd"/>
</dbReference>
<keyword evidence="6" id="KW-0997">Cell inner membrane</keyword>
<comment type="subcellular location">
    <subcellularLocation>
        <location evidence="1">Cell membrane</location>
    </subcellularLocation>
</comment>
<keyword evidence="10" id="KW-0472">Membrane</keyword>
<dbReference type="InterPro" id="IPR027417">
    <property type="entry name" value="P-loop_NTPase"/>
</dbReference>
<dbReference type="PANTHER" id="PTHR42711">
    <property type="entry name" value="ABC TRANSPORTER ATP-BINDING PROTEIN"/>
    <property type="match status" value="1"/>
</dbReference>
<reference evidence="12" key="1">
    <citation type="submission" date="2016-01" db="EMBL/GenBank/DDBJ databases">
        <authorList>
            <person name="Peeters C."/>
        </authorList>
    </citation>
    <scope>NUCLEOTIDE SEQUENCE [LARGE SCALE GENOMIC DNA]</scope>
    <source>
        <strain evidence="12">LMG 29318</strain>
    </source>
</reference>